<reference evidence="1 2" key="1">
    <citation type="submission" date="2024-04" db="EMBL/GenBank/DDBJ databases">
        <authorList>
            <person name="Fracassetti M."/>
        </authorList>
    </citation>
    <scope>NUCLEOTIDE SEQUENCE [LARGE SCALE GENOMIC DNA]</scope>
</reference>
<proteinExistence type="predicted"/>
<dbReference type="AlphaFoldDB" id="A0AAV2FGM4"/>
<protein>
    <submittedName>
        <fullName evidence="1">Uncharacterized protein</fullName>
    </submittedName>
</protein>
<keyword evidence="2" id="KW-1185">Reference proteome</keyword>
<evidence type="ECO:0000313" key="1">
    <source>
        <dbReference type="EMBL" id="CAL1397431.1"/>
    </source>
</evidence>
<sequence length="158" mass="17294">MASEKHVQNTQLSPPPGNVTLSLGISHGFQSNTVFYYLCFSALLSTVSNSETSFLFVSVAALHYRPTRFGAIKSGVDLPNEESRDLREVPSVCSEWDLLASLVGGECDMLASCSCSRTGSLELNVVLSLKVSQLIQEFLERRAAGWVTAVYQTQNNRL</sequence>
<organism evidence="1 2">
    <name type="scientific">Linum trigynum</name>
    <dbReference type="NCBI Taxonomy" id="586398"/>
    <lineage>
        <taxon>Eukaryota</taxon>
        <taxon>Viridiplantae</taxon>
        <taxon>Streptophyta</taxon>
        <taxon>Embryophyta</taxon>
        <taxon>Tracheophyta</taxon>
        <taxon>Spermatophyta</taxon>
        <taxon>Magnoliopsida</taxon>
        <taxon>eudicotyledons</taxon>
        <taxon>Gunneridae</taxon>
        <taxon>Pentapetalae</taxon>
        <taxon>rosids</taxon>
        <taxon>fabids</taxon>
        <taxon>Malpighiales</taxon>
        <taxon>Linaceae</taxon>
        <taxon>Linum</taxon>
    </lineage>
</organism>
<gene>
    <name evidence="1" type="ORF">LTRI10_LOCUS37730</name>
</gene>
<dbReference type="EMBL" id="OZ034819">
    <property type="protein sequence ID" value="CAL1397431.1"/>
    <property type="molecule type" value="Genomic_DNA"/>
</dbReference>
<evidence type="ECO:0000313" key="2">
    <source>
        <dbReference type="Proteomes" id="UP001497516"/>
    </source>
</evidence>
<dbReference type="Proteomes" id="UP001497516">
    <property type="component" value="Chromosome 6"/>
</dbReference>
<name>A0AAV2FGM4_9ROSI</name>
<accession>A0AAV2FGM4</accession>